<evidence type="ECO:0000256" key="1">
    <source>
        <dbReference type="ARBA" id="ARBA00004141"/>
    </source>
</evidence>
<dbReference type="Pfam" id="PF00335">
    <property type="entry name" value="Tetraspanin"/>
    <property type="match status" value="1"/>
</dbReference>
<name>A0AAD7MXF7_9AGAR</name>
<evidence type="ECO:0000313" key="8">
    <source>
        <dbReference type="Proteomes" id="UP001215280"/>
    </source>
</evidence>
<comment type="subcellular location">
    <subcellularLocation>
        <location evidence="1">Membrane</location>
        <topology evidence="1">Multi-pass membrane protein</topology>
    </subcellularLocation>
</comment>
<keyword evidence="4 6" id="KW-0472">Membrane</keyword>
<keyword evidence="8" id="KW-1185">Reference proteome</keyword>
<feature type="region of interest" description="Disordered" evidence="5">
    <location>
        <begin position="54"/>
        <end position="75"/>
    </location>
</feature>
<feature type="transmembrane region" description="Helical" evidence="6">
    <location>
        <begin position="282"/>
        <end position="304"/>
    </location>
</feature>
<gene>
    <name evidence="7" type="ORF">DFH07DRAFT_98885</name>
</gene>
<dbReference type="InterPro" id="IPR018499">
    <property type="entry name" value="Tetraspanin/Peripherin"/>
</dbReference>
<dbReference type="EMBL" id="JARJLG010000148">
    <property type="protein sequence ID" value="KAJ7736533.1"/>
    <property type="molecule type" value="Genomic_DNA"/>
</dbReference>
<comment type="caution">
    <text evidence="7">The sequence shown here is derived from an EMBL/GenBank/DDBJ whole genome shotgun (WGS) entry which is preliminary data.</text>
</comment>
<evidence type="ECO:0000256" key="2">
    <source>
        <dbReference type="ARBA" id="ARBA00022692"/>
    </source>
</evidence>
<protein>
    <recommendedName>
        <fullName evidence="9">Tetraspanin Tsp2 family</fullName>
    </recommendedName>
</protein>
<accession>A0AAD7MXF7</accession>
<dbReference type="AlphaFoldDB" id="A0AAD7MXF7"/>
<dbReference type="Proteomes" id="UP001215280">
    <property type="component" value="Unassembled WGS sequence"/>
</dbReference>
<evidence type="ECO:0000256" key="6">
    <source>
        <dbReference type="SAM" id="Phobius"/>
    </source>
</evidence>
<dbReference type="GO" id="GO:0016020">
    <property type="term" value="C:membrane"/>
    <property type="evidence" value="ECO:0007669"/>
    <property type="project" value="UniProtKB-SubCell"/>
</dbReference>
<keyword evidence="2 6" id="KW-0812">Transmembrane</keyword>
<proteinExistence type="predicted"/>
<sequence length="398" mass="42673">MSAAVPGARTTSYAGSSRAASPFGINATATADHRASTSLSVNFLPAKFSDVLAGGGGARRRRPAPQPAMARGGGVDAFRKGEARMPEDRDDLHPSATRTDWLDRAETGSRWTRFKWVLFVFNIAYSACALAGLVGCLLFWLDILPHADVIRVANRTELVFTTLAAAMAVFTCVFGWAGVMLNNRSFLAFYTFFLWISFAFLLVPGYLTYRQQSLNLPGKVSFMWSEALDIDARRRVQNALGCCGFFSPFVEASISSTCYARSVLPGCKGPFTAFERRALRRWYVAVFALAGLNVLAIVAALLSADHVTYRFGKGMMPKAYRLNAESVALIMDSYAGMLAEQYGPEAAAAAMGASRAASTADLGEMASMPYTYAQPAPAAPRAVYGAIDAGAPEGVSGA</sequence>
<organism evidence="7 8">
    <name type="scientific">Mycena maculata</name>
    <dbReference type="NCBI Taxonomy" id="230809"/>
    <lineage>
        <taxon>Eukaryota</taxon>
        <taxon>Fungi</taxon>
        <taxon>Dikarya</taxon>
        <taxon>Basidiomycota</taxon>
        <taxon>Agaricomycotina</taxon>
        <taxon>Agaricomycetes</taxon>
        <taxon>Agaricomycetidae</taxon>
        <taxon>Agaricales</taxon>
        <taxon>Marasmiineae</taxon>
        <taxon>Mycenaceae</taxon>
        <taxon>Mycena</taxon>
    </lineage>
</organism>
<evidence type="ECO:0008006" key="9">
    <source>
        <dbReference type="Google" id="ProtNLM"/>
    </source>
</evidence>
<feature type="transmembrane region" description="Helical" evidence="6">
    <location>
        <begin position="160"/>
        <end position="179"/>
    </location>
</feature>
<evidence type="ECO:0000256" key="5">
    <source>
        <dbReference type="SAM" id="MobiDB-lite"/>
    </source>
</evidence>
<keyword evidence="3 6" id="KW-1133">Transmembrane helix</keyword>
<feature type="transmembrane region" description="Helical" evidence="6">
    <location>
        <begin position="186"/>
        <end position="207"/>
    </location>
</feature>
<reference evidence="7" key="1">
    <citation type="submission" date="2023-03" db="EMBL/GenBank/DDBJ databases">
        <title>Massive genome expansion in bonnet fungi (Mycena s.s.) driven by repeated elements and novel gene families across ecological guilds.</title>
        <authorList>
            <consortium name="Lawrence Berkeley National Laboratory"/>
            <person name="Harder C.B."/>
            <person name="Miyauchi S."/>
            <person name="Viragh M."/>
            <person name="Kuo A."/>
            <person name="Thoen E."/>
            <person name="Andreopoulos B."/>
            <person name="Lu D."/>
            <person name="Skrede I."/>
            <person name="Drula E."/>
            <person name="Henrissat B."/>
            <person name="Morin E."/>
            <person name="Kohler A."/>
            <person name="Barry K."/>
            <person name="LaButti K."/>
            <person name="Morin E."/>
            <person name="Salamov A."/>
            <person name="Lipzen A."/>
            <person name="Mereny Z."/>
            <person name="Hegedus B."/>
            <person name="Baldrian P."/>
            <person name="Stursova M."/>
            <person name="Weitz H."/>
            <person name="Taylor A."/>
            <person name="Grigoriev I.V."/>
            <person name="Nagy L.G."/>
            <person name="Martin F."/>
            <person name="Kauserud H."/>
        </authorList>
    </citation>
    <scope>NUCLEOTIDE SEQUENCE</scope>
    <source>
        <strain evidence="7">CBHHK188m</strain>
    </source>
</reference>
<evidence type="ECO:0000256" key="3">
    <source>
        <dbReference type="ARBA" id="ARBA00022989"/>
    </source>
</evidence>
<evidence type="ECO:0000256" key="4">
    <source>
        <dbReference type="ARBA" id="ARBA00023136"/>
    </source>
</evidence>
<feature type="transmembrane region" description="Helical" evidence="6">
    <location>
        <begin position="116"/>
        <end position="140"/>
    </location>
</feature>
<evidence type="ECO:0000313" key="7">
    <source>
        <dbReference type="EMBL" id="KAJ7736533.1"/>
    </source>
</evidence>